<evidence type="ECO:0000313" key="3">
    <source>
        <dbReference type="Proteomes" id="UP000007809"/>
    </source>
</evidence>
<dbReference type="AlphaFoldDB" id="F4CK33"/>
<protein>
    <recommendedName>
        <fullName evidence="4">DUF3040 domain-containing protein</fullName>
    </recommendedName>
</protein>
<keyword evidence="3" id="KW-1185">Reference proteome</keyword>
<evidence type="ECO:0000313" key="2">
    <source>
        <dbReference type="EMBL" id="AEA28139.1"/>
    </source>
</evidence>
<dbReference type="Proteomes" id="UP000007809">
    <property type="component" value="Chromosome"/>
</dbReference>
<reference evidence="2 3" key="1">
    <citation type="journal article" date="2011" name="J. Bacteriol.">
        <title>Genome sequence of the 1,4-dioxane-degrading Pseudonocardia dioxanivorans strain CB1190.</title>
        <authorList>
            <person name="Sales C.M."/>
            <person name="Mahendra S."/>
            <person name="Grostern A."/>
            <person name="Parales R.E."/>
            <person name="Goodwin L.A."/>
            <person name="Woyke T."/>
            <person name="Nolan M."/>
            <person name="Lapidus A."/>
            <person name="Chertkov O."/>
            <person name="Ovchinnikova G."/>
            <person name="Sczyrba A."/>
            <person name="Alvarez-Cohen L."/>
        </authorList>
    </citation>
    <scope>NUCLEOTIDE SEQUENCE [LARGE SCALE GENOMIC DNA]</scope>
    <source>
        <strain evidence="3">ATCC 55486 / DSM 44775 / JCM 13855 / CB1190</strain>
    </source>
</reference>
<proteinExistence type="predicted"/>
<keyword evidence="1" id="KW-0812">Transmembrane</keyword>
<name>F4CK33_PSEUX</name>
<dbReference type="RefSeq" id="WP_013678036.1">
    <property type="nucleotide sequence ID" value="NC_015312.1"/>
</dbReference>
<keyword evidence="1" id="KW-0472">Membrane</keyword>
<gene>
    <name evidence="2" type="ordered locus">Psed_6025</name>
</gene>
<evidence type="ECO:0000256" key="1">
    <source>
        <dbReference type="SAM" id="Phobius"/>
    </source>
</evidence>
<dbReference type="STRING" id="675635.Psed_6025"/>
<keyword evidence="1" id="KW-1133">Transmembrane helix</keyword>
<dbReference type="KEGG" id="pdx:Psed_6025"/>
<dbReference type="EMBL" id="CP002593">
    <property type="protein sequence ID" value="AEA28139.1"/>
    <property type="molecule type" value="Genomic_DNA"/>
</dbReference>
<dbReference type="HOGENOM" id="CLU_2754955_0_0_11"/>
<feature type="transmembrane region" description="Helical" evidence="1">
    <location>
        <begin position="41"/>
        <end position="63"/>
    </location>
</feature>
<dbReference type="InterPro" id="IPR021401">
    <property type="entry name" value="DUF3040"/>
</dbReference>
<evidence type="ECO:0008006" key="4">
    <source>
        <dbReference type="Google" id="ProtNLM"/>
    </source>
</evidence>
<dbReference type="Pfam" id="PF11239">
    <property type="entry name" value="DUF3040"/>
    <property type="match status" value="1"/>
</dbReference>
<accession>F4CK33</accession>
<sequence>MLSERERNALEQIERDLSADTGFAAAMAGSRRHREQRWRPTWTVGLFVTGSMVTILCAVLGSVPPCGVIR</sequence>
<organism evidence="2 3">
    <name type="scientific">Pseudonocardia dioxanivorans (strain ATCC 55486 / DSM 44775 / JCM 13855 / CB1190)</name>
    <dbReference type="NCBI Taxonomy" id="675635"/>
    <lineage>
        <taxon>Bacteria</taxon>
        <taxon>Bacillati</taxon>
        <taxon>Actinomycetota</taxon>
        <taxon>Actinomycetes</taxon>
        <taxon>Pseudonocardiales</taxon>
        <taxon>Pseudonocardiaceae</taxon>
        <taxon>Pseudonocardia</taxon>
    </lineage>
</organism>